<gene>
    <name evidence="7" type="ORF">K4G66_09885</name>
</gene>
<dbReference type="GO" id="GO:0003677">
    <property type="term" value="F:DNA binding"/>
    <property type="evidence" value="ECO:0007669"/>
    <property type="project" value="InterPro"/>
</dbReference>
<dbReference type="NCBIfam" id="TIGR02937">
    <property type="entry name" value="sigma70-ECF"/>
    <property type="match status" value="1"/>
</dbReference>
<reference evidence="7" key="2">
    <citation type="journal article" date="2024" name="Antonie Van Leeuwenhoek">
        <title>Roseihalotalea indica gen. nov., sp. nov., a halophilic Bacteroidetes from mesopelagic Southwest Indian Ocean with higher carbohydrate metabolic potential.</title>
        <authorList>
            <person name="Chen B."/>
            <person name="Zhang M."/>
            <person name="Lin D."/>
            <person name="Ye J."/>
            <person name="Tang K."/>
        </authorList>
    </citation>
    <scope>NUCLEOTIDE SEQUENCE</scope>
    <source>
        <strain evidence="7">TK19036</strain>
    </source>
</reference>
<dbReference type="InterPro" id="IPR013325">
    <property type="entry name" value="RNA_pol_sigma_r2"/>
</dbReference>
<evidence type="ECO:0000256" key="3">
    <source>
        <dbReference type="ARBA" id="ARBA00023082"/>
    </source>
</evidence>
<dbReference type="PANTHER" id="PTHR43133:SF46">
    <property type="entry name" value="RNA POLYMERASE SIGMA-70 FACTOR ECF SUBFAMILY"/>
    <property type="match status" value="1"/>
</dbReference>
<dbReference type="SUPFAM" id="SSF88659">
    <property type="entry name" value="Sigma3 and sigma4 domains of RNA polymerase sigma factors"/>
    <property type="match status" value="1"/>
</dbReference>
<dbReference type="PANTHER" id="PTHR43133">
    <property type="entry name" value="RNA POLYMERASE ECF-TYPE SIGMA FACTO"/>
    <property type="match status" value="1"/>
</dbReference>
<accession>A0AA49JFW2</accession>
<dbReference type="GO" id="GO:0006352">
    <property type="term" value="P:DNA-templated transcription initiation"/>
    <property type="evidence" value="ECO:0007669"/>
    <property type="project" value="InterPro"/>
</dbReference>
<evidence type="ECO:0000256" key="2">
    <source>
        <dbReference type="ARBA" id="ARBA00023015"/>
    </source>
</evidence>
<dbReference type="Pfam" id="PF08281">
    <property type="entry name" value="Sigma70_r4_2"/>
    <property type="match status" value="1"/>
</dbReference>
<dbReference type="InterPro" id="IPR014284">
    <property type="entry name" value="RNA_pol_sigma-70_dom"/>
</dbReference>
<dbReference type="SUPFAM" id="SSF88946">
    <property type="entry name" value="Sigma2 domain of RNA polymerase sigma factors"/>
    <property type="match status" value="1"/>
</dbReference>
<dbReference type="InterPro" id="IPR036388">
    <property type="entry name" value="WH-like_DNA-bd_sf"/>
</dbReference>
<dbReference type="Gene3D" id="1.10.10.10">
    <property type="entry name" value="Winged helix-like DNA-binding domain superfamily/Winged helix DNA-binding domain"/>
    <property type="match status" value="1"/>
</dbReference>
<sequence>MQNGGQHIDDQAIWLQIIRGNELALAQLYDLYVDVLYSYGRKITYKSEIIEDAIQDLLTEIWYRREKLSVPNSVKAYMLRAFRRTLLKQLYQYKRISFTGEYLPVGEDDDHQYLHTQILSEIESEFKTDLQQAMAMLSQKEQEAITLRYTENLSHDEIASIMGIKKQTLYNLLHNAIQKLTASMKNKYPSDGVFTPFAITLFLLSEMFEVPV</sequence>
<dbReference type="GO" id="GO:0016987">
    <property type="term" value="F:sigma factor activity"/>
    <property type="evidence" value="ECO:0007669"/>
    <property type="project" value="UniProtKB-KW"/>
</dbReference>
<dbReference type="CDD" id="cd06171">
    <property type="entry name" value="Sigma70_r4"/>
    <property type="match status" value="1"/>
</dbReference>
<dbReference type="InterPro" id="IPR007627">
    <property type="entry name" value="RNA_pol_sigma70_r2"/>
</dbReference>
<comment type="similarity">
    <text evidence="1">Belongs to the sigma-70 factor family. ECF subfamily.</text>
</comment>
<dbReference type="InterPro" id="IPR013249">
    <property type="entry name" value="RNA_pol_sigma70_r4_t2"/>
</dbReference>
<proteinExistence type="inferred from homology"/>
<evidence type="ECO:0000256" key="1">
    <source>
        <dbReference type="ARBA" id="ARBA00010641"/>
    </source>
</evidence>
<dbReference type="Gene3D" id="1.10.1740.10">
    <property type="match status" value="1"/>
</dbReference>
<keyword evidence="2" id="KW-0805">Transcription regulation</keyword>
<dbReference type="InterPro" id="IPR039425">
    <property type="entry name" value="RNA_pol_sigma-70-like"/>
</dbReference>
<feature type="domain" description="RNA polymerase sigma-70 region 2" evidence="5">
    <location>
        <begin position="28"/>
        <end position="94"/>
    </location>
</feature>
<keyword evidence="4" id="KW-0804">Transcription</keyword>
<reference evidence="7" key="1">
    <citation type="journal article" date="2023" name="Comput. Struct. Biotechnol. J.">
        <title>Discovery of a novel marine Bacteroidetes with a rich repertoire of carbohydrate-active enzymes.</title>
        <authorList>
            <person name="Chen B."/>
            <person name="Liu G."/>
            <person name="Chen Q."/>
            <person name="Wang H."/>
            <person name="Liu L."/>
            <person name="Tang K."/>
        </authorList>
    </citation>
    <scope>NUCLEOTIDE SEQUENCE</scope>
    <source>
        <strain evidence="7">TK19036</strain>
    </source>
</reference>
<dbReference type="AlphaFoldDB" id="A0AA49JFW2"/>
<evidence type="ECO:0000313" key="7">
    <source>
        <dbReference type="EMBL" id="WKN39011.1"/>
    </source>
</evidence>
<evidence type="ECO:0000256" key="4">
    <source>
        <dbReference type="ARBA" id="ARBA00023163"/>
    </source>
</evidence>
<dbReference type="InterPro" id="IPR013324">
    <property type="entry name" value="RNA_pol_sigma_r3/r4-like"/>
</dbReference>
<evidence type="ECO:0000259" key="5">
    <source>
        <dbReference type="Pfam" id="PF04542"/>
    </source>
</evidence>
<dbReference type="EMBL" id="CP120682">
    <property type="protein sequence ID" value="WKN39011.1"/>
    <property type="molecule type" value="Genomic_DNA"/>
</dbReference>
<dbReference type="Pfam" id="PF04542">
    <property type="entry name" value="Sigma70_r2"/>
    <property type="match status" value="1"/>
</dbReference>
<feature type="domain" description="RNA polymerase sigma factor 70 region 4 type 2" evidence="6">
    <location>
        <begin position="129"/>
        <end position="180"/>
    </location>
</feature>
<keyword evidence="3" id="KW-0731">Sigma factor</keyword>
<name>A0AA49JFW2_9BACT</name>
<protein>
    <submittedName>
        <fullName evidence="7">Sigma-70 family RNA polymerase sigma factor</fullName>
    </submittedName>
</protein>
<evidence type="ECO:0000259" key="6">
    <source>
        <dbReference type="Pfam" id="PF08281"/>
    </source>
</evidence>
<organism evidence="7">
    <name type="scientific">Roseihalotalea indica</name>
    <dbReference type="NCBI Taxonomy" id="2867963"/>
    <lineage>
        <taxon>Bacteria</taxon>
        <taxon>Pseudomonadati</taxon>
        <taxon>Bacteroidota</taxon>
        <taxon>Cytophagia</taxon>
        <taxon>Cytophagales</taxon>
        <taxon>Catalimonadaceae</taxon>
        <taxon>Roseihalotalea</taxon>
    </lineage>
</organism>